<dbReference type="GO" id="GO:0003697">
    <property type="term" value="F:single-stranded DNA binding"/>
    <property type="evidence" value="ECO:0007669"/>
    <property type="project" value="InterPro"/>
</dbReference>
<dbReference type="InterPro" id="IPR057287">
    <property type="entry name" value="Ndx_N"/>
</dbReference>
<evidence type="ECO:0000259" key="1">
    <source>
        <dbReference type="Pfam" id="PF25246"/>
    </source>
</evidence>
<organism evidence="2 3">
    <name type="scientific">Helianthus annuus</name>
    <name type="common">Common sunflower</name>
    <dbReference type="NCBI Taxonomy" id="4232"/>
    <lineage>
        <taxon>Eukaryota</taxon>
        <taxon>Viridiplantae</taxon>
        <taxon>Streptophyta</taxon>
        <taxon>Embryophyta</taxon>
        <taxon>Tracheophyta</taxon>
        <taxon>Spermatophyta</taxon>
        <taxon>Magnoliopsida</taxon>
        <taxon>eudicotyledons</taxon>
        <taxon>Gunneridae</taxon>
        <taxon>Pentapetalae</taxon>
        <taxon>asterids</taxon>
        <taxon>campanulids</taxon>
        <taxon>Asterales</taxon>
        <taxon>Asteraceae</taxon>
        <taxon>Asteroideae</taxon>
        <taxon>Heliantheae alliance</taxon>
        <taxon>Heliantheae</taxon>
        <taxon>Helianthus</taxon>
    </lineage>
</organism>
<dbReference type="EMBL" id="CM007890">
    <property type="protein sequence ID" value="OTG36008.1"/>
    <property type="molecule type" value="Genomic_DNA"/>
</dbReference>
<dbReference type="AlphaFoldDB" id="A0A251VK71"/>
<keyword evidence="3" id="KW-1185">Reference proteome</keyword>
<reference evidence="3" key="1">
    <citation type="journal article" date="2017" name="Nature">
        <title>The sunflower genome provides insights into oil metabolism, flowering and Asterid evolution.</title>
        <authorList>
            <person name="Badouin H."/>
            <person name="Gouzy J."/>
            <person name="Grassa C.J."/>
            <person name="Murat F."/>
            <person name="Staton S.E."/>
            <person name="Cottret L."/>
            <person name="Lelandais-Briere C."/>
            <person name="Owens G.L."/>
            <person name="Carrere S."/>
            <person name="Mayjonade B."/>
            <person name="Legrand L."/>
            <person name="Gill N."/>
            <person name="Kane N.C."/>
            <person name="Bowers J.E."/>
            <person name="Hubner S."/>
            <person name="Bellec A."/>
            <person name="Berard A."/>
            <person name="Berges H."/>
            <person name="Blanchet N."/>
            <person name="Boniface M.C."/>
            <person name="Brunel D."/>
            <person name="Catrice O."/>
            <person name="Chaidir N."/>
            <person name="Claudel C."/>
            <person name="Donnadieu C."/>
            <person name="Faraut T."/>
            <person name="Fievet G."/>
            <person name="Helmstetter N."/>
            <person name="King M."/>
            <person name="Knapp S.J."/>
            <person name="Lai Z."/>
            <person name="Le Paslier M.C."/>
            <person name="Lippi Y."/>
            <person name="Lorenzon L."/>
            <person name="Mandel J.R."/>
            <person name="Marage G."/>
            <person name="Marchand G."/>
            <person name="Marquand E."/>
            <person name="Bret-Mestries E."/>
            <person name="Morien E."/>
            <person name="Nambeesan S."/>
            <person name="Nguyen T."/>
            <person name="Pegot-Espagnet P."/>
            <person name="Pouilly N."/>
            <person name="Raftis F."/>
            <person name="Sallet E."/>
            <person name="Schiex T."/>
            <person name="Thomas J."/>
            <person name="Vandecasteele C."/>
            <person name="Vares D."/>
            <person name="Vear F."/>
            <person name="Vautrin S."/>
            <person name="Crespi M."/>
            <person name="Mangin B."/>
            <person name="Burke J.M."/>
            <person name="Salse J."/>
            <person name="Munos S."/>
            <person name="Vincourt P."/>
            <person name="Rieseberg L.H."/>
            <person name="Langlade N.B."/>
        </authorList>
    </citation>
    <scope>NUCLEOTIDE SEQUENCE [LARGE SCALE GENOMIC DNA]</scope>
    <source>
        <strain evidence="3">cv. SF193</strain>
    </source>
</reference>
<accession>A0A251VK71</accession>
<sequence>MYLLKALISSEWKDIADVLLAHPEVIQSVGDFAIAAVTAIRVSINHLRAKPTTQRVNSRMQPNDEVYCLFHLCESSVQFIQSLCMQMLFRERLVENKVN</sequence>
<evidence type="ECO:0000313" key="3">
    <source>
        <dbReference type="Proteomes" id="UP000215914"/>
    </source>
</evidence>
<gene>
    <name evidence="2" type="ORF">HannXRQ_Chr01g0002901</name>
</gene>
<dbReference type="Proteomes" id="UP000215914">
    <property type="component" value="Chromosome 1"/>
</dbReference>
<feature type="domain" description="Nodulin homeobox N-terminal" evidence="1">
    <location>
        <begin position="1"/>
        <end position="97"/>
    </location>
</feature>
<dbReference type="InParanoid" id="A0A251VK71"/>
<proteinExistence type="predicted"/>
<name>A0A251VK71_HELAN</name>
<evidence type="ECO:0000313" key="2">
    <source>
        <dbReference type="EMBL" id="OTG36008.1"/>
    </source>
</evidence>
<dbReference type="PANTHER" id="PTHR35743">
    <property type="entry name" value="NODULIN HOMEOBOX"/>
    <property type="match status" value="1"/>
</dbReference>
<dbReference type="GO" id="GO:0009908">
    <property type="term" value="P:flower development"/>
    <property type="evidence" value="ECO:0007669"/>
    <property type="project" value="InterPro"/>
</dbReference>
<dbReference type="InterPro" id="IPR039325">
    <property type="entry name" value="NDX"/>
</dbReference>
<dbReference type="PANTHER" id="PTHR35743:SF1">
    <property type="entry name" value="NODULIN HOMEOBOX"/>
    <property type="match status" value="1"/>
</dbReference>
<protein>
    <recommendedName>
        <fullName evidence="1">Nodulin homeobox N-terminal domain-containing protein</fullName>
    </recommendedName>
</protein>
<dbReference type="Pfam" id="PF25246">
    <property type="entry name" value="Nodulin_N"/>
    <property type="match status" value="1"/>
</dbReference>